<protein>
    <submittedName>
        <fullName evidence="2">Uncharacterized protein</fullName>
    </submittedName>
</protein>
<evidence type="ECO:0000313" key="3">
    <source>
        <dbReference type="Proteomes" id="UP001364617"/>
    </source>
</evidence>
<evidence type="ECO:0000313" key="2">
    <source>
        <dbReference type="EMBL" id="KAK7148252.1"/>
    </source>
</evidence>
<reference evidence="2 3" key="1">
    <citation type="submission" date="2024-02" db="EMBL/GenBank/DDBJ databases">
        <title>Chromosome-level genome assembly of the Eurasian Minnow (Phoxinus phoxinus).</title>
        <authorList>
            <person name="Oriowo T.O."/>
            <person name="Martin S."/>
            <person name="Stange M."/>
            <person name="Chrysostomakis Y."/>
            <person name="Brown T."/>
            <person name="Winkler S."/>
            <person name="Kukowka S."/>
            <person name="Myers E.W."/>
            <person name="Bohne A."/>
        </authorList>
    </citation>
    <scope>NUCLEOTIDE SEQUENCE [LARGE SCALE GENOMIC DNA]</scope>
    <source>
        <strain evidence="2">ZFMK-TIS-60720</strain>
        <tissue evidence="2">Whole Organism</tissue>
    </source>
</reference>
<gene>
    <name evidence="2" type="ORF">R3I93_012550</name>
</gene>
<proteinExistence type="predicted"/>
<sequence>MDPLTLIATGAAAAGAIAGAPAVLAAAGFTAAGGVVAVLQSFGIPLAGQAIVGAVGATLGAVASMASNCTV</sequence>
<dbReference type="AlphaFoldDB" id="A0AAN9CUJ0"/>
<comment type="caution">
    <text evidence="2">The sequence shown here is derived from an EMBL/GenBank/DDBJ whole genome shotgun (WGS) entry which is preliminary data.</text>
</comment>
<dbReference type="Proteomes" id="UP001364617">
    <property type="component" value="Unassembled WGS sequence"/>
</dbReference>
<accession>A0AAN9CUJ0</accession>
<evidence type="ECO:0000256" key="1">
    <source>
        <dbReference type="SAM" id="Phobius"/>
    </source>
</evidence>
<keyword evidence="1" id="KW-1133">Transmembrane helix</keyword>
<keyword evidence="1" id="KW-0812">Transmembrane</keyword>
<organism evidence="2 3">
    <name type="scientific">Phoxinus phoxinus</name>
    <name type="common">Eurasian minnow</name>
    <dbReference type="NCBI Taxonomy" id="58324"/>
    <lineage>
        <taxon>Eukaryota</taxon>
        <taxon>Metazoa</taxon>
        <taxon>Chordata</taxon>
        <taxon>Craniata</taxon>
        <taxon>Vertebrata</taxon>
        <taxon>Euteleostomi</taxon>
        <taxon>Actinopterygii</taxon>
        <taxon>Neopterygii</taxon>
        <taxon>Teleostei</taxon>
        <taxon>Ostariophysi</taxon>
        <taxon>Cypriniformes</taxon>
        <taxon>Leuciscidae</taxon>
        <taxon>Phoxininae</taxon>
        <taxon>Phoxinus</taxon>
    </lineage>
</organism>
<keyword evidence="1" id="KW-0472">Membrane</keyword>
<keyword evidence="3" id="KW-1185">Reference proteome</keyword>
<dbReference type="EMBL" id="JAYKXH010000013">
    <property type="protein sequence ID" value="KAK7148252.1"/>
    <property type="molecule type" value="Genomic_DNA"/>
</dbReference>
<name>A0AAN9CUJ0_9TELE</name>
<feature type="transmembrane region" description="Helical" evidence="1">
    <location>
        <begin position="42"/>
        <end position="66"/>
    </location>
</feature>